<evidence type="ECO:0000313" key="2">
    <source>
        <dbReference type="Proteomes" id="UP000287239"/>
    </source>
</evidence>
<comment type="caution">
    <text evidence="1">The sequence shown here is derived from an EMBL/GenBank/DDBJ whole genome shotgun (WGS) entry which is preliminary data.</text>
</comment>
<evidence type="ECO:0008006" key="3">
    <source>
        <dbReference type="Google" id="ProtNLM"/>
    </source>
</evidence>
<keyword evidence="2" id="KW-1185">Reference proteome</keyword>
<name>A0A429ZRW8_9ENTE</name>
<reference evidence="1 2" key="1">
    <citation type="submission" date="2017-05" db="EMBL/GenBank/DDBJ databases">
        <title>Vagococcus spp. assemblies.</title>
        <authorList>
            <person name="Gulvik C.A."/>
        </authorList>
    </citation>
    <scope>NUCLEOTIDE SEQUENCE [LARGE SCALE GENOMIC DNA]</scope>
    <source>
        <strain evidence="1 2">NCFB 2777</strain>
    </source>
</reference>
<gene>
    <name evidence="1" type="ORF">CBF35_05780</name>
</gene>
<accession>A0A429ZRW8</accession>
<protein>
    <recommendedName>
        <fullName evidence="3">Lactococcin 972 family bacteriocin</fullName>
    </recommendedName>
</protein>
<proteinExistence type="predicted"/>
<dbReference type="Proteomes" id="UP000287239">
    <property type="component" value="Unassembled WGS sequence"/>
</dbReference>
<evidence type="ECO:0000313" key="1">
    <source>
        <dbReference type="EMBL" id="RST96417.1"/>
    </source>
</evidence>
<sequence length="127" mass="14085">MFVLILFVGTSGMVADAVISSVGGGSENLDGYSGVFYSTIYSEESESNISQRKVTSGPVSDGRGWWRRGKRQNEGISEYVDYVSRGHASVENGNGDYHSGGWKNAYIWSKAKLDWTRSGNKAYYNYR</sequence>
<dbReference type="EMBL" id="NGJU01000007">
    <property type="protein sequence ID" value="RST96417.1"/>
    <property type="molecule type" value="Genomic_DNA"/>
</dbReference>
<dbReference type="AlphaFoldDB" id="A0A429ZRW8"/>
<organism evidence="1 2">
    <name type="scientific">Vagococcus salmoninarum</name>
    <dbReference type="NCBI Taxonomy" id="2739"/>
    <lineage>
        <taxon>Bacteria</taxon>
        <taxon>Bacillati</taxon>
        <taxon>Bacillota</taxon>
        <taxon>Bacilli</taxon>
        <taxon>Lactobacillales</taxon>
        <taxon>Enterococcaceae</taxon>
        <taxon>Vagococcus</taxon>
    </lineage>
</organism>